<evidence type="ECO:0000313" key="4">
    <source>
        <dbReference type="EMBL" id="EDW84608.2"/>
    </source>
</evidence>
<dbReference type="InterPro" id="IPR012464">
    <property type="entry name" value="DUF1676"/>
</dbReference>
<dbReference type="FunCoup" id="B4NHD2">
    <property type="interactions" value="16"/>
</dbReference>
<evidence type="ECO:0000256" key="3">
    <source>
        <dbReference type="SAM" id="SignalP"/>
    </source>
</evidence>
<dbReference type="GO" id="GO:0016020">
    <property type="term" value="C:membrane"/>
    <property type="evidence" value="ECO:0007669"/>
    <property type="project" value="TreeGrafter"/>
</dbReference>
<dbReference type="EMBL" id="CH964272">
    <property type="protein sequence ID" value="EDW84608.2"/>
    <property type="molecule type" value="Genomic_DNA"/>
</dbReference>
<feature type="transmembrane region" description="Helical" evidence="2">
    <location>
        <begin position="481"/>
        <end position="501"/>
    </location>
</feature>
<evidence type="ECO:0000313" key="5">
    <source>
        <dbReference type="Proteomes" id="UP000007798"/>
    </source>
</evidence>
<dbReference type="KEGG" id="dwi:6650052"/>
<evidence type="ECO:0008006" key="6">
    <source>
        <dbReference type="Google" id="ProtNLM"/>
    </source>
</evidence>
<keyword evidence="5" id="KW-1185">Reference proteome</keyword>
<evidence type="ECO:0000256" key="2">
    <source>
        <dbReference type="SAM" id="Phobius"/>
    </source>
</evidence>
<name>B4NHD2_DROWI</name>
<keyword evidence="3" id="KW-0732">Signal</keyword>
<protein>
    <recommendedName>
        <fullName evidence="6">Protein osiris 10</fullName>
    </recommendedName>
</protein>
<dbReference type="Proteomes" id="UP000007798">
    <property type="component" value="Unassembled WGS sequence"/>
</dbReference>
<gene>
    <name evidence="4" type="primary">Dwil\GK13040</name>
    <name evidence="4" type="ORF">Dwil_GK13040</name>
</gene>
<organism evidence="4 5">
    <name type="scientific">Drosophila willistoni</name>
    <name type="common">Fruit fly</name>
    <dbReference type="NCBI Taxonomy" id="7260"/>
    <lineage>
        <taxon>Eukaryota</taxon>
        <taxon>Metazoa</taxon>
        <taxon>Ecdysozoa</taxon>
        <taxon>Arthropoda</taxon>
        <taxon>Hexapoda</taxon>
        <taxon>Insecta</taxon>
        <taxon>Pterygota</taxon>
        <taxon>Neoptera</taxon>
        <taxon>Endopterygota</taxon>
        <taxon>Diptera</taxon>
        <taxon>Brachycera</taxon>
        <taxon>Muscomorpha</taxon>
        <taxon>Ephydroidea</taxon>
        <taxon>Drosophilidae</taxon>
        <taxon>Drosophila</taxon>
        <taxon>Sophophora</taxon>
    </lineage>
</organism>
<dbReference type="InParanoid" id="B4NHD2"/>
<evidence type="ECO:0000256" key="1">
    <source>
        <dbReference type="SAM" id="MobiDB-lite"/>
    </source>
</evidence>
<keyword evidence="2" id="KW-0812">Transmembrane</keyword>
<feature type="transmembrane region" description="Helical" evidence="2">
    <location>
        <begin position="169"/>
        <end position="196"/>
    </location>
</feature>
<dbReference type="PANTHER" id="PTHR21879:SF24">
    <property type="entry name" value="OSIRIS 10B"/>
    <property type="match status" value="1"/>
</dbReference>
<accession>B4NHD2</accession>
<keyword evidence="2" id="KW-0472">Membrane</keyword>
<sequence length="588" mass="64362">MSPLNTALLFLAFVNIKAITGSDLYQVSSEELKHFKQCVRGAQRPKFSECLGRSALSFIQRFDERENVSFVDDFVAVRSEMAAGRSLANVLDTDPVDFRGILENAGAVMGQRSLEWHMDGLYPGLMFKIGPTADANSVAEFVLADAGAQDERQFGFEDPTAGRLLAKQYMLPFLLGLKFNLVALVPLLFAGICLLLKKSLFLVKMAVYVSSFLGLGGILGSAGFGGGGFGGGGSFGSFSGGNFGGAFGGHRPFGHFPGKTTVYGHGDELHHQYDVHEPTPPYKRSERKVRFDQPREASQPSPMSTKRPFEDRFYDYENQRRQTNKLLAEVEDTAGSAESLMRNFQSPSSSLPSGMNGWQVVDCLGFESERLLDAAARDNSTWQVNDYLSFEALANGNDSESRARSETGLAGKLLQLFQGRALRLQMPRQLSISNAIDDFGSELGLDQGRKKKDKDKHMAMMGGMIMMATLAQMFLGKVILIAGSAFIMAKIALVISLLGSLKKGTTGHSGSSDHVIIAGGHSHESGWHRSMPTHGHSSAQQIEQIEEPSHDLDHDQAYYAYEAEPLDRRQFAQLQRPQTTTATTHGFL</sequence>
<dbReference type="OrthoDB" id="8197686at2759"/>
<dbReference type="HOGENOM" id="CLU_029223_0_0_1"/>
<feature type="region of interest" description="Disordered" evidence="1">
    <location>
        <begin position="273"/>
        <end position="308"/>
    </location>
</feature>
<dbReference type="STRING" id="7260.B4NHD2"/>
<feature type="chain" id="PRO_5006458435" description="Protein osiris 10" evidence="3">
    <location>
        <begin position="22"/>
        <end position="588"/>
    </location>
</feature>
<feature type="signal peptide" evidence="3">
    <location>
        <begin position="1"/>
        <end position="21"/>
    </location>
</feature>
<dbReference type="AlphaFoldDB" id="B4NHD2"/>
<dbReference type="PANTHER" id="PTHR21879">
    <property type="entry name" value="FI03362P-RELATED-RELATED"/>
    <property type="match status" value="1"/>
</dbReference>
<reference evidence="4 5" key="1">
    <citation type="journal article" date="2007" name="Nature">
        <title>Evolution of genes and genomes on the Drosophila phylogeny.</title>
        <authorList>
            <consortium name="Drosophila 12 Genomes Consortium"/>
            <person name="Clark A.G."/>
            <person name="Eisen M.B."/>
            <person name="Smith D.R."/>
            <person name="Bergman C.M."/>
            <person name="Oliver B."/>
            <person name="Markow T.A."/>
            <person name="Kaufman T.C."/>
            <person name="Kellis M."/>
            <person name="Gelbart W."/>
            <person name="Iyer V.N."/>
            <person name="Pollard D.A."/>
            <person name="Sackton T.B."/>
            <person name="Larracuente A.M."/>
            <person name="Singh N.D."/>
            <person name="Abad J.P."/>
            <person name="Abt D.N."/>
            <person name="Adryan B."/>
            <person name="Aguade M."/>
            <person name="Akashi H."/>
            <person name="Anderson W.W."/>
            <person name="Aquadro C.F."/>
            <person name="Ardell D.H."/>
            <person name="Arguello R."/>
            <person name="Artieri C.G."/>
            <person name="Barbash D.A."/>
            <person name="Barker D."/>
            <person name="Barsanti P."/>
            <person name="Batterham P."/>
            <person name="Batzoglou S."/>
            <person name="Begun D."/>
            <person name="Bhutkar A."/>
            <person name="Blanco E."/>
            <person name="Bosak S.A."/>
            <person name="Bradley R.K."/>
            <person name="Brand A.D."/>
            <person name="Brent M.R."/>
            <person name="Brooks A.N."/>
            <person name="Brown R.H."/>
            <person name="Butlin R.K."/>
            <person name="Caggese C."/>
            <person name="Calvi B.R."/>
            <person name="Bernardo de Carvalho A."/>
            <person name="Caspi A."/>
            <person name="Castrezana S."/>
            <person name="Celniker S.E."/>
            <person name="Chang J.L."/>
            <person name="Chapple C."/>
            <person name="Chatterji S."/>
            <person name="Chinwalla A."/>
            <person name="Civetta A."/>
            <person name="Clifton S.W."/>
            <person name="Comeron J.M."/>
            <person name="Costello J.C."/>
            <person name="Coyne J.A."/>
            <person name="Daub J."/>
            <person name="David R.G."/>
            <person name="Delcher A.L."/>
            <person name="Delehaunty K."/>
            <person name="Do C.B."/>
            <person name="Ebling H."/>
            <person name="Edwards K."/>
            <person name="Eickbush T."/>
            <person name="Evans J.D."/>
            <person name="Filipski A."/>
            <person name="Findeiss S."/>
            <person name="Freyhult E."/>
            <person name="Fulton L."/>
            <person name="Fulton R."/>
            <person name="Garcia A.C."/>
            <person name="Gardiner A."/>
            <person name="Garfield D.A."/>
            <person name="Garvin B.E."/>
            <person name="Gibson G."/>
            <person name="Gilbert D."/>
            <person name="Gnerre S."/>
            <person name="Godfrey J."/>
            <person name="Good R."/>
            <person name="Gotea V."/>
            <person name="Gravely B."/>
            <person name="Greenberg A.J."/>
            <person name="Griffiths-Jones S."/>
            <person name="Gross S."/>
            <person name="Guigo R."/>
            <person name="Gustafson E.A."/>
            <person name="Haerty W."/>
            <person name="Hahn M.W."/>
            <person name="Halligan D.L."/>
            <person name="Halpern A.L."/>
            <person name="Halter G.M."/>
            <person name="Han M.V."/>
            <person name="Heger A."/>
            <person name="Hillier L."/>
            <person name="Hinrichs A.S."/>
            <person name="Holmes I."/>
            <person name="Hoskins R.A."/>
            <person name="Hubisz M.J."/>
            <person name="Hultmark D."/>
            <person name="Huntley M.A."/>
            <person name="Jaffe D.B."/>
            <person name="Jagadeeshan S."/>
            <person name="Jeck W.R."/>
            <person name="Johnson J."/>
            <person name="Jones C.D."/>
            <person name="Jordan W.C."/>
            <person name="Karpen G.H."/>
            <person name="Kataoka E."/>
            <person name="Keightley P.D."/>
            <person name="Kheradpour P."/>
            <person name="Kirkness E.F."/>
            <person name="Koerich L.B."/>
            <person name="Kristiansen K."/>
            <person name="Kudrna D."/>
            <person name="Kulathinal R.J."/>
            <person name="Kumar S."/>
            <person name="Kwok R."/>
            <person name="Lander E."/>
            <person name="Langley C.H."/>
            <person name="Lapoint R."/>
            <person name="Lazzaro B.P."/>
            <person name="Lee S.J."/>
            <person name="Levesque L."/>
            <person name="Li R."/>
            <person name="Lin C.F."/>
            <person name="Lin M.F."/>
            <person name="Lindblad-Toh K."/>
            <person name="Llopart A."/>
            <person name="Long M."/>
            <person name="Low L."/>
            <person name="Lozovsky E."/>
            <person name="Lu J."/>
            <person name="Luo M."/>
            <person name="Machado C.A."/>
            <person name="Makalowski W."/>
            <person name="Marzo M."/>
            <person name="Matsuda M."/>
            <person name="Matzkin L."/>
            <person name="McAllister B."/>
            <person name="McBride C.S."/>
            <person name="McKernan B."/>
            <person name="McKernan K."/>
            <person name="Mendez-Lago M."/>
            <person name="Minx P."/>
            <person name="Mollenhauer M.U."/>
            <person name="Montooth K."/>
            <person name="Mount S.M."/>
            <person name="Mu X."/>
            <person name="Myers E."/>
            <person name="Negre B."/>
            <person name="Newfeld S."/>
            <person name="Nielsen R."/>
            <person name="Noor M.A."/>
            <person name="O'Grady P."/>
            <person name="Pachter L."/>
            <person name="Papaceit M."/>
            <person name="Parisi M.J."/>
            <person name="Parisi M."/>
            <person name="Parts L."/>
            <person name="Pedersen J.S."/>
            <person name="Pesole G."/>
            <person name="Phillippy A.M."/>
            <person name="Ponting C.P."/>
            <person name="Pop M."/>
            <person name="Porcelli D."/>
            <person name="Powell J.R."/>
            <person name="Prohaska S."/>
            <person name="Pruitt K."/>
            <person name="Puig M."/>
            <person name="Quesneville H."/>
            <person name="Ram K.R."/>
            <person name="Rand D."/>
            <person name="Rasmussen M.D."/>
            <person name="Reed L.K."/>
            <person name="Reenan R."/>
            <person name="Reily A."/>
            <person name="Remington K.A."/>
            <person name="Rieger T.T."/>
            <person name="Ritchie M.G."/>
            <person name="Robin C."/>
            <person name="Rogers Y.H."/>
            <person name="Rohde C."/>
            <person name="Rozas J."/>
            <person name="Rubenfield M.J."/>
            <person name="Ruiz A."/>
            <person name="Russo S."/>
            <person name="Salzberg S.L."/>
            <person name="Sanchez-Gracia A."/>
            <person name="Saranga D.J."/>
            <person name="Sato H."/>
            <person name="Schaeffer S.W."/>
            <person name="Schatz M.C."/>
            <person name="Schlenke T."/>
            <person name="Schwartz R."/>
            <person name="Segarra C."/>
            <person name="Singh R.S."/>
            <person name="Sirot L."/>
            <person name="Sirota M."/>
            <person name="Sisneros N.B."/>
            <person name="Smith C.D."/>
            <person name="Smith T.F."/>
            <person name="Spieth J."/>
            <person name="Stage D.E."/>
            <person name="Stark A."/>
            <person name="Stephan W."/>
            <person name="Strausberg R.L."/>
            <person name="Strempel S."/>
            <person name="Sturgill D."/>
            <person name="Sutton G."/>
            <person name="Sutton G.G."/>
            <person name="Tao W."/>
            <person name="Teichmann S."/>
            <person name="Tobari Y.N."/>
            <person name="Tomimura Y."/>
            <person name="Tsolas J.M."/>
            <person name="Valente V.L."/>
            <person name="Venter E."/>
            <person name="Venter J.C."/>
            <person name="Vicario S."/>
            <person name="Vieira F.G."/>
            <person name="Vilella A.J."/>
            <person name="Villasante A."/>
            <person name="Walenz B."/>
            <person name="Wang J."/>
            <person name="Wasserman M."/>
            <person name="Watts T."/>
            <person name="Wilson D."/>
            <person name="Wilson R.K."/>
            <person name="Wing R.A."/>
            <person name="Wolfner M.F."/>
            <person name="Wong A."/>
            <person name="Wong G.K."/>
            <person name="Wu C.I."/>
            <person name="Wu G."/>
            <person name="Yamamoto D."/>
            <person name="Yang H.P."/>
            <person name="Yang S.P."/>
            <person name="Yorke J.A."/>
            <person name="Yoshida K."/>
            <person name="Zdobnov E."/>
            <person name="Zhang P."/>
            <person name="Zhang Y."/>
            <person name="Zimin A.V."/>
            <person name="Baldwin J."/>
            <person name="Abdouelleil A."/>
            <person name="Abdulkadir J."/>
            <person name="Abebe A."/>
            <person name="Abera B."/>
            <person name="Abreu J."/>
            <person name="Acer S.C."/>
            <person name="Aftuck L."/>
            <person name="Alexander A."/>
            <person name="An P."/>
            <person name="Anderson E."/>
            <person name="Anderson S."/>
            <person name="Arachi H."/>
            <person name="Azer M."/>
            <person name="Bachantsang P."/>
            <person name="Barry A."/>
            <person name="Bayul T."/>
            <person name="Berlin A."/>
            <person name="Bessette D."/>
            <person name="Bloom T."/>
            <person name="Blye J."/>
            <person name="Boguslavskiy L."/>
            <person name="Bonnet C."/>
            <person name="Boukhgalter B."/>
            <person name="Bourzgui I."/>
            <person name="Brown A."/>
            <person name="Cahill P."/>
            <person name="Channer S."/>
            <person name="Cheshatsang Y."/>
            <person name="Chuda L."/>
            <person name="Citroen M."/>
            <person name="Collymore A."/>
            <person name="Cooke P."/>
            <person name="Costello M."/>
            <person name="D'Aco K."/>
            <person name="Daza R."/>
            <person name="De Haan G."/>
            <person name="DeGray S."/>
            <person name="DeMaso C."/>
            <person name="Dhargay N."/>
            <person name="Dooley K."/>
            <person name="Dooley E."/>
            <person name="Doricent M."/>
            <person name="Dorje P."/>
            <person name="Dorjee K."/>
            <person name="Dupes A."/>
            <person name="Elong R."/>
            <person name="Falk J."/>
            <person name="Farina A."/>
            <person name="Faro S."/>
            <person name="Ferguson D."/>
            <person name="Fisher S."/>
            <person name="Foley C.D."/>
            <person name="Franke A."/>
            <person name="Friedrich D."/>
            <person name="Gadbois L."/>
            <person name="Gearin G."/>
            <person name="Gearin C.R."/>
            <person name="Giannoukos G."/>
            <person name="Goode T."/>
            <person name="Graham J."/>
            <person name="Grandbois E."/>
            <person name="Grewal S."/>
            <person name="Gyaltsen K."/>
            <person name="Hafez N."/>
            <person name="Hagos B."/>
            <person name="Hall J."/>
            <person name="Henson C."/>
            <person name="Hollinger A."/>
            <person name="Honan T."/>
            <person name="Huard M.D."/>
            <person name="Hughes L."/>
            <person name="Hurhula B."/>
            <person name="Husby M.E."/>
            <person name="Kamat A."/>
            <person name="Kanga B."/>
            <person name="Kashin S."/>
            <person name="Khazanovich D."/>
            <person name="Kisner P."/>
            <person name="Lance K."/>
            <person name="Lara M."/>
            <person name="Lee W."/>
            <person name="Lennon N."/>
            <person name="Letendre F."/>
            <person name="LeVine R."/>
            <person name="Lipovsky A."/>
            <person name="Liu X."/>
            <person name="Liu J."/>
            <person name="Liu S."/>
            <person name="Lokyitsang T."/>
            <person name="Lokyitsang Y."/>
            <person name="Lubonja R."/>
            <person name="Lui A."/>
            <person name="MacDonald P."/>
            <person name="Magnisalis V."/>
            <person name="Maru K."/>
            <person name="Matthews C."/>
            <person name="McCusker W."/>
            <person name="McDonough S."/>
            <person name="Mehta T."/>
            <person name="Meldrim J."/>
            <person name="Meneus L."/>
            <person name="Mihai O."/>
            <person name="Mihalev A."/>
            <person name="Mihova T."/>
            <person name="Mittelman R."/>
            <person name="Mlenga V."/>
            <person name="Montmayeur A."/>
            <person name="Mulrain L."/>
            <person name="Navidi A."/>
            <person name="Naylor J."/>
            <person name="Negash T."/>
            <person name="Nguyen T."/>
            <person name="Nguyen N."/>
            <person name="Nicol R."/>
            <person name="Norbu C."/>
            <person name="Norbu N."/>
            <person name="Novod N."/>
            <person name="O'Neill B."/>
            <person name="Osman S."/>
            <person name="Markiewicz E."/>
            <person name="Oyono O.L."/>
            <person name="Patti C."/>
            <person name="Phunkhang P."/>
            <person name="Pierre F."/>
            <person name="Priest M."/>
            <person name="Raghuraman S."/>
            <person name="Rege F."/>
            <person name="Reyes R."/>
            <person name="Rise C."/>
            <person name="Rogov P."/>
            <person name="Ross K."/>
            <person name="Ryan E."/>
            <person name="Settipalli S."/>
            <person name="Shea T."/>
            <person name="Sherpa N."/>
            <person name="Shi L."/>
            <person name="Shih D."/>
            <person name="Sparrow T."/>
            <person name="Spaulding J."/>
            <person name="Stalker J."/>
            <person name="Stange-Thomann N."/>
            <person name="Stavropoulos S."/>
            <person name="Stone C."/>
            <person name="Strader C."/>
            <person name="Tesfaye S."/>
            <person name="Thomson T."/>
            <person name="Thoulutsang Y."/>
            <person name="Thoulutsang D."/>
            <person name="Topham K."/>
            <person name="Topping I."/>
            <person name="Tsamla T."/>
            <person name="Vassiliev H."/>
            <person name="Vo A."/>
            <person name="Wangchuk T."/>
            <person name="Wangdi T."/>
            <person name="Weiand M."/>
            <person name="Wilkinson J."/>
            <person name="Wilson A."/>
            <person name="Yadav S."/>
            <person name="Young G."/>
            <person name="Yu Q."/>
            <person name="Zembek L."/>
            <person name="Zhong D."/>
            <person name="Zimmer A."/>
            <person name="Zwirko Z."/>
            <person name="Jaffe D.B."/>
            <person name="Alvarez P."/>
            <person name="Brockman W."/>
            <person name="Butler J."/>
            <person name="Chin C."/>
            <person name="Gnerre S."/>
            <person name="Grabherr M."/>
            <person name="Kleber M."/>
            <person name="Mauceli E."/>
            <person name="MacCallum I."/>
        </authorList>
    </citation>
    <scope>NUCLEOTIDE SEQUENCE [LARGE SCALE GENOMIC DNA]</scope>
    <source>
        <strain evidence="5">Tucson 14030-0811.24</strain>
    </source>
</reference>
<dbReference type="Pfam" id="PF07898">
    <property type="entry name" value="DUF1676"/>
    <property type="match status" value="2"/>
</dbReference>
<keyword evidence="2" id="KW-1133">Transmembrane helix</keyword>
<proteinExistence type="predicted"/>